<name>A0A2X4U9J6_9NOCA</name>
<dbReference type="Gene3D" id="3.40.190.10">
    <property type="entry name" value="Periplasmic binding protein-like II"/>
    <property type="match status" value="1"/>
</dbReference>
<dbReference type="EMBL" id="LS483468">
    <property type="protein sequence ID" value="SQI35611.1"/>
    <property type="molecule type" value="Genomic_DNA"/>
</dbReference>
<dbReference type="CDD" id="cd00995">
    <property type="entry name" value="PBP2_NikA_DppA_OppA_like"/>
    <property type="match status" value="1"/>
</dbReference>
<dbReference type="PROSITE" id="PS51257">
    <property type="entry name" value="PROKAR_LIPOPROTEIN"/>
    <property type="match status" value="1"/>
</dbReference>
<dbReference type="Pfam" id="PF00496">
    <property type="entry name" value="SBP_bac_5"/>
    <property type="match status" value="1"/>
</dbReference>
<dbReference type="InterPro" id="IPR039424">
    <property type="entry name" value="SBP_5"/>
</dbReference>
<dbReference type="STRING" id="1219011.GCA_001895045_03686"/>
<dbReference type="GO" id="GO:1904680">
    <property type="term" value="F:peptide transmembrane transporter activity"/>
    <property type="evidence" value="ECO:0007669"/>
    <property type="project" value="TreeGrafter"/>
</dbReference>
<dbReference type="InterPro" id="IPR000914">
    <property type="entry name" value="SBP_5_dom"/>
</dbReference>
<dbReference type="GO" id="GO:0015833">
    <property type="term" value="P:peptide transport"/>
    <property type="evidence" value="ECO:0007669"/>
    <property type="project" value="TreeGrafter"/>
</dbReference>
<dbReference type="PANTHER" id="PTHR30290">
    <property type="entry name" value="PERIPLASMIC BINDING COMPONENT OF ABC TRANSPORTER"/>
    <property type="match status" value="1"/>
</dbReference>
<evidence type="ECO:0000256" key="3">
    <source>
        <dbReference type="ARBA" id="ARBA00022729"/>
    </source>
</evidence>
<protein>
    <submittedName>
        <fullName evidence="7">Peptide ABC transporter substrate-binding component</fullName>
    </submittedName>
</protein>
<dbReference type="SUPFAM" id="SSF53850">
    <property type="entry name" value="Periplasmic binding protein-like II"/>
    <property type="match status" value="1"/>
</dbReference>
<organism evidence="7 8">
    <name type="scientific">Rhodococcus coprophilus</name>
    <dbReference type="NCBI Taxonomy" id="38310"/>
    <lineage>
        <taxon>Bacteria</taxon>
        <taxon>Bacillati</taxon>
        <taxon>Actinomycetota</taxon>
        <taxon>Actinomycetes</taxon>
        <taxon>Mycobacteriales</taxon>
        <taxon>Nocardiaceae</taxon>
        <taxon>Rhodococcus</taxon>
    </lineage>
</organism>
<feature type="chain" id="PRO_5015958056" evidence="5">
    <location>
        <begin position="29"/>
        <end position="529"/>
    </location>
</feature>
<evidence type="ECO:0000256" key="1">
    <source>
        <dbReference type="ARBA" id="ARBA00005695"/>
    </source>
</evidence>
<evidence type="ECO:0000259" key="6">
    <source>
        <dbReference type="Pfam" id="PF00496"/>
    </source>
</evidence>
<evidence type="ECO:0000256" key="2">
    <source>
        <dbReference type="ARBA" id="ARBA00022448"/>
    </source>
</evidence>
<reference evidence="7 8" key="1">
    <citation type="submission" date="2018-06" db="EMBL/GenBank/DDBJ databases">
        <authorList>
            <consortium name="Pathogen Informatics"/>
            <person name="Doyle S."/>
        </authorList>
    </citation>
    <scope>NUCLEOTIDE SEQUENCE [LARGE SCALE GENOMIC DNA]</scope>
    <source>
        <strain evidence="7 8">NCTC10994</strain>
    </source>
</reference>
<keyword evidence="3 5" id="KW-0732">Signal</keyword>
<keyword evidence="2" id="KW-0813">Transport</keyword>
<proteinExistence type="inferred from homology"/>
<dbReference type="GO" id="GO:0043190">
    <property type="term" value="C:ATP-binding cassette (ABC) transporter complex"/>
    <property type="evidence" value="ECO:0007669"/>
    <property type="project" value="InterPro"/>
</dbReference>
<dbReference type="Gene3D" id="3.10.105.10">
    <property type="entry name" value="Dipeptide-binding Protein, Domain 3"/>
    <property type="match status" value="1"/>
</dbReference>
<keyword evidence="8" id="KW-1185">Reference proteome</keyword>
<dbReference type="KEGG" id="rcr:NCTC10994_03045"/>
<comment type="similarity">
    <text evidence="1">Belongs to the bacterial solute-binding protein 5 family.</text>
</comment>
<accession>A0A2X4U9J6</accession>
<feature type="region of interest" description="Disordered" evidence="4">
    <location>
        <begin position="28"/>
        <end position="57"/>
    </location>
</feature>
<evidence type="ECO:0000313" key="7">
    <source>
        <dbReference type="EMBL" id="SQI35611.1"/>
    </source>
</evidence>
<dbReference type="InterPro" id="IPR030678">
    <property type="entry name" value="Peptide/Ni-bd"/>
</dbReference>
<dbReference type="PIRSF" id="PIRSF002741">
    <property type="entry name" value="MppA"/>
    <property type="match status" value="1"/>
</dbReference>
<dbReference type="Proteomes" id="UP000249091">
    <property type="component" value="Chromosome 1"/>
</dbReference>
<evidence type="ECO:0000256" key="4">
    <source>
        <dbReference type="SAM" id="MobiDB-lite"/>
    </source>
</evidence>
<gene>
    <name evidence="7" type="primary">gsiB_6</name>
    <name evidence="7" type="ORF">NCTC10994_03045</name>
</gene>
<dbReference type="GO" id="GO:0042597">
    <property type="term" value="C:periplasmic space"/>
    <property type="evidence" value="ECO:0007669"/>
    <property type="project" value="UniProtKB-ARBA"/>
</dbReference>
<evidence type="ECO:0000256" key="5">
    <source>
        <dbReference type="SAM" id="SignalP"/>
    </source>
</evidence>
<dbReference type="PANTHER" id="PTHR30290:SF9">
    <property type="entry name" value="OLIGOPEPTIDE-BINDING PROTEIN APPA"/>
    <property type="match status" value="1"/>
</dbReference>
<evidence type="ECO:0000313" key="8">
    <source>
        <dbReference type="Proteomes" id="UP000249091"/>
    </source>
</evidence>
<feature type="domain" description="Solute-binding protein family 5" evidence="6">
    <location>
        <begin position="94"/>
        <end position="445"/>
    </location>
</feature>
<feature type="signal peptide" evidence="5">
    <location>
        <begin position="1"/>
        <end position="28"/>
    </location>
</feature>
<sequence length="529" mass="57312">MTIRHRRFTVFVLAMLCSTVLVVSGCSAPETRGTDDRTANTEPTLGGSMQAIQGGEPRSLDPATMVNAWMAQSLVGNALYGTLMTNDVETFEVGHALATSFVSEDGGATFTLTLRPDLAFTDGTLLDAAAVKHNWDRLRDPKVGSPSLTQAAQVASTEVVDPLTLRVVMAAPNPHFAQSLVTSGMNWIASPDALQKGQSEFDKNPIGAGPFRLASWSRQNRIELTRNPDYWDHPKPYLDALTIRTVPDTNQRLNAITTGSADLAMEASWFTLSKAEAAGYPTYTVPTGGGQFLAFNTRKAPFDDVRARRAVSLALDLEAIDAAVYNSTGSIPETLFPEVSPFHKDMALHEKDRDAAKQLFDELAAEGNPVDFTFLAYSSIENKAVAEAVQAQLSTFENVTARIEIVEFVAGVPRLAAGDFDMAILSATILDPDASLWSVFHSDSRGNYTGIDDEELDQALDVGRVAKSTEERVAAYEVVQQRLADLDPAVWYVRSAPSVVTGKDTFGVATYGMGSVLPEELWTTEQESK</sequence>
<dbReference type="AlphaFoldDB" id="A0A2X4U9J6"/>